<dbReference type="RefSeq" id="WP_136692384.1">
    <property type="nucleotide sequence ID" value="NZ_SSHH01000001.1"/>
</dbReference>
<evidence type="ECO:0000313" key="2">
    <source>
        <dbReference type="EMBL" id="TIX51598.1"/>
    </source>
</evidence>
<dbReference type="InterPro" id="IPR038444">
    <property type="entry name" value="DUF465_sf"/>
</dbReference>
<organism evidence="2 3">
    <name type="scientific">Alteraurantiacibacter aquimixticola</name>
    <dbReference type="NCBI Taxonomy" id="2489173"/>
    <lineage>
        <taxon>Bacteria</taxon>
        <taxon>Pseudomonadati</taxon>
        <taxon>Pseudomonadota</taxon>
        <taxon>Alphaproteobacteria</taxon>
        <taxon>Sphingomonadales</taxon>
        <taxon>Erythrobacteraceae</taxon>
        <taxon>Alteraurantiacibacter</taxon>
    </lineage>
</organism>
<dbReference type="Gene3D" id="6.10.280.50">
    <property type="match status" value="1"/>
</dbReference>
<sequence length="83" mass="9466">MSHTPHELADEFPQDHAVLHRLKMEDAHFARLAEEYHEVNREIHRIESEVEAASDDRAEELKKQRLALADEIGAIVAKARTAA</sequence>
<reference evidence="2 3" key="1">
    <citation type="submission" date="2019-04" db="EMBL/GenBank/DDBJ databases">
        <title>Altererythrobacter aquimixticola sp. nov., isolated from sediment of junction between the ocean and a freshwater spring.</title>
        <authorList>
            <person name="Yoon J.-H."/>
        </authorList>
    </citation>
    <scope>NUCLEOTIDE SEQUENCE [LARGE SCALE GENOMIC DNA]</scope>
    <source>
        <strain evidence="2 3">SSKS-13</strain>
    </source>
</reference>
<evidence type="ECO:0000313" key="3">
    <source>
        <dbReference type="Proteomes" id="UP000309389"/>
    </source>
</evidence>
<accession>A0A4T3F369</accession>
<dbReference type="AlphaFoldDB" id="A0A4T3F369"/>
<keyword evidence="1" id="KW-0175">Coiled coil</keyword>
<keyword evidence="3" id="KW-1185">Reference proteome</keyword>
<name>A0A4T3F369_9SPHN</name>
<proteinExistence type="predicted"/>
<gene>
    <name evidence="2" type="ORF">E5222_03860</name>
</gene>
<dbReference type="EMBL" id="SSHH01000001">
    <property type="protein sequence ID" value="TIX51598.1"/>
    <property type="molecule type" value="Genomic_DNA"/>
</dbReference>
<evidence type="ECO:0000256" key="1">
    <source>
        <dbReference type="SAM" id="Coils"/>
    </source>
</evidence>
<dbReference type="InterPro" id="IPR007420">
    <property type="entry name" value="DUF465"/>
</dbReference>
<comment type="caution">
    <text evidence="2">The sequence shown here is derived from an EMBL/GenBank/DDBJ whole genome shotgun (WGS) entry which is preliminary data.</text>
</comment>
<feature type="coiled-coil region" evidence="1">
    <location>
        <begin position="29"/>
        <end position="63"/>
    </location>
</feature>
<protein>
    <submittedName>
        <fullName evidence="2">DUF465 domain-containing protein</fullName>
    </submittedName>
</protein>
<dbReference type="OrthoDB" id="1263265at2"/>
<dbReference type="Proteomes" id="UP000309389">
    <property type="component" value="Unassembled WGS sequence"/>
</dbReference>
<dbReference type="Pfam" id="PF04325">
    <property type="entry name" value="DUF465"/>
    <property type="match status" value="1"/>
</dbReference>